<name>A0A9P0ZCH5_CUSEU</name>
<feature type="compositionally biased region" description="Acidic residues" evidence="1">
    <location>
        <begin position="126"/>
        <end position="135"/>
    </location>
</feature>
<evidence type="ECO:0000313" key="3">
    <source>
        <dbReference type="Proteomes" id="UP001152484"/>
    </source>
</evidence>
<evidence type="ECO:0000256" key="1">
    <source>
        <dbReference type="SAM" id="MobiDB-lite"/>
    </source>
</evidence>
<organism evidence="2 3">
    <name type="scientific">Cuscuta europaea</name>
    <name type="common">European dodder</name>
    <dbReference type="NCBI Taxonomy" id="41803"/>
    <lineage>
        <taxon>Eukaryota</taxon>
        <taxon>Viridiplantae</taxon>
        <taxon>Streptophyta</taxon>
        <taxon>Embryophyta</taxon>
        <taxon>Tracheophyta</taxon>
        <taxon>Spermatophyta</taxon>
        <taxon>Magnoliopsida</taxon>
        <taxon>eudicotyledons</taxon>
        <taxon>Gunneridae</taxon>
        <taxon>Pentapetalae</taxon>
        <taxon>asterids</taxon>
        <taxon>lamiids</taxon>
        <taxon>Solanales</taxon>
        <taxon>Convolvulaceae</taxon>
        <taxon>Cuscuteae</taxon>
        <taxon>Cuscuta</taxon>
        <taxon>Cuscuta subgen. Cuscuta</taxon>
    </lineage>
</organism>
<gene>
    <name evidence="2" type="ORF">CEURO_LOCUS13071</name>
</gene>
<comment type="caution">
    <text evidence="2">The sequence shown here is derived from an EMBL/GenBank/DDBJ whole genome shotgun (WGS) entry which is preliminary data.</text>
</comment>
<protein>
    <submittedName>
        <fullName evidence="2">Uncharacterized protein</fullName>
    </submittedName>
</protein>
<accession>A0A9P0ZCH5</accession>
<feature type="region of interest" description="Disordered" evidence="1">
    <location>
        <begin position="114"/>
        <end position="142"/>
    </location>
</feature>
<keyword evidence="3" id="KW-1185">Reference proteome</keyword>
<reference evidence="2" key="1">
    <citation type="submission" date="2022-07" db="EMBL/GenBank/DDBJ databases">
        <authorList>
            <person name="Macas J."/>
            <person name="Novak P."/>
            <person name="Neumann P."/>
        </authorList>
    </citation>
    <scope>NUCLEOTIDE SEQUENCE</scope>
</reference>
<dbReference type="AlphaFoldDB" id="A0A9P0ZCH5"/>
<dbReference type="Proteomes" id="UP001152484">
    <property type="component" value="Unassembled WGS sequence"/>
</dbReference>
<proteinExistence type="predicted"/>
<evidence type="ECO:0000313" key="2">
    <source>
        <dbReference type="EMBL" id="CAH9095304.1"/>
    </source>
</evidence>
<dbReference type="EMBL" id="CAMAPE010000033">
    <property type="protein sequence ID" value="CAH9095304.1"/>
    <property type="molecule type" value="Genomic_DNA"/>
</dbReference>
<sequence>MESKYNQLEASFADAGRQAIEAFKASREFSELIASRTEDAGKQAVETFKVSQEFSELVASRTAAPRAKQIQAWLQTKEGRDWREEQDLFSFRCGRYDMQKMLYESLTERLPGFEPEKLGLPALPPDPDEEDMAGDDDGHTHWSLQTFPGVPYDLEDVTHGFDFETILQGIPEEPLNP</sequence>